<evidence type="ECO:0000313" key="2">
    <source>
        <dbReference type="EMBL" id="KWZ79443.1"/>
    </source>
</evidence>
<dbReference type="RefSeq" id="WP_060928795.1">
    <property type="nucleotide sequence ID" value="NZ_KQ955244.1"/>
</dbReference>
<evidence type="ECO:0000313" key="3">
    <source>
        <dbReference type="Proteomes" id="UP000070383"/>
    </source>
</evidence>
<keyword evidence="3" id="KW-1185">Reference proteome</keyword>
<dbReference type="SUPFAM" id="SSF53474">
    <property type="entry name" value="alpha/beta-Hydrolases"/>
    <property type="match status" value="1"/>
</dbReference>
<dbReference type="Pfam" id="PF12146">
    <property type="entry name" value="Hydrolase_4"/>
    <property type="match status" value="1"/>
</dbReference>
<keyword evidence="2" id="KW-0378">Hydrolase</keyword>
<feature type="domain" description="Serine aminopeptidase S33" evidence="1">
    <location>
        <begin position="68"/>
        <end position="321"/>
    </location>
</feature>
<dbReference type="PATRIC" id="fig|33036.3.peg.22"/>
<dbReference type="Gene3D" id="3.40.50.1820">
    <property type="entry name" value="alpha/beta hydrolase"/>
    <property type="match status" value="1"/>
</dbReference>
<dbReference type="Proteomes" id="UP000070383">
    <property type="component" value="Unassembled WGS sequence"/>
</dbReference>
<dbReference type="STRING" id="33036.HMPREF3200_00022"/>
<organism evidence="2 3">
    <name type="scientific">Anaerococcus tetradius</name>
    <dbReference type="NCBI Taxonomy" id="33036"/>
    <lineage>
        <taxon>Bacteria</taxon>
        <taxon>Bacillati</taxon>
        <taxon>Bacillota</taxon>
        <taxon>Tissierellia</taxon>
        <taxon>Tissierellales</taxon>
        <taxon>Peptoniphilaceae</taxon>
        <taxon>Anaerococcus</taxon>
    </lineage>
</organism>
<evidence type="ECO:0000259" key="1">
    <source>
        <dbReference type="Pfam" id="PF12146"/>
    </source>
</evidence>
<dbReference type="EMBL" id="LRPM01000001">
    <property type="protein sequence ID" value="KWZ79443.1"/>
    <property type="molecule type" value="Genomic_DNA"/>
</dbReference>
<comment type="caution">
    <text evidence="2">The sequence shown here is derived from an EMBL/GenBank/DDBJ whole genome shotgun (WGS) entry which is preliminary data.</text>
</comment>
<dbReference type="PANTHER" id="PTHR11614">
    <property type="entry name" value="PHOSPHOLIPASE-RELATED"/>
    <property type="match status" value="1"/>
</dbReference>
<dbReference type="InterPro" id="IPR022742">
    <property type="entry name" value="Hydrolase_4"/>
</dbReference>
<accession>A0A133KIK4</accession>
<dbReference type="InterPro" id="IPR029058">
    <property type="entry name" value="AB_hydrolase_fold"/>
</dbReference>
<protein>
    <submittedName>
        <fullName evidence="2">Hydrolase, alpha/beta domain protein</fullName>
    </submittedName>
</protein>
<sequence>MKYIAIVLIILLLPQLYYYIKDKRHEAIDDGSKFYKKIEVKSIENYREFYLTGADGFDIFVRELEKKRPKGIVQLVHGMSEHGGNYMDFAKFLNDKGYVVIIHDHRGHGRSLSESYPKGHMKRASELVGDTVLVSSYVKLKYPGLPLYMLGHSMGSMTARVYLQRYDRMIDKLILTGTPVQDPLAGLLVFFLNVVNFYTGSYRRANLINHLVGNADASLDFISYNEENRQKKYKDSLRIFSFTMGYTKVLVEINKKLSQKSKYKVKNPNLPIYNLTGEDDIITKGSKGIEKSLSLFKSLGYKNIKSKSYQNMRHEILNEDEKEMVYWDILGILED</sequence>
<dbReference type="GO" id="GO:0016787">
    <property type="term" value="F:hydrolase activity"/>
    <property type="evidence" value="ECO:0007669"/>
    <property type="project" value="UniProtKB-KW"/>
</dbReference>
<proteinExistence type="predicted"/>
<name>A0A133KIK4_9FIRM</name>
<dbReference type="AlphaFoldDB" id="A0A133KIK4"/>
<dbReference type="InterPro" id="IPR051044">
    <property type="entry name" value="MAG_DAG_Lipase"/>
</dbReference>
<dbReference type="OrthoDB" id="9806902at2"/>
<reference evidence="3" key="1">
    <citation type="submission" date="2016-01" db="EMBL/GenBank/DDBJ databases">
        <authorList>
            <person name="Mitreva M."/>
            <person name="Pepin K.H."/>
            <person name="Mihindukulasuriya K.A."/>
            <person name="Fulton R."/>
            <person name="Fronick C."/>
            <person name="O'Laughlin M."/>
            <person name="Miner T."/>
            <person name="Herter B."/>
            <person name="Rosa B.A."/>
            <person name="Cordes M."/>
            <person name="Tomlinson C."/>
            <person name="Wollam A."/>
            <person name="Palsikar V.B."/>
            <person name="Mardis E.R."/>
            <person name="Wilson R.K."/>
        </authorList>
    </citation>
    <scope>NUCLEOTIDE SEQUENCE [LARGE SCALE GENOMIC DNA]</scope>
    <source>
        <strain evidence="3">MJR8151</strain>
    </source>
</reference>
<gene>
    <name evidence="2" type="ORF">HMPREF3200_00022</name>
</gene>